<evidence type="ECO:0000256" key="1">
    <source>
        <dbReference type="SAM" id="MobiDB-lite"/>
    </source>
</evidence>
<accession>A0A0E9WF12</accession>
<reference evidence="2" key="2">
    <citation type="journal article" date="2015" name="Fish Shellfish Immunol.">
        <title>Early steps in the European eel (Anguilla anguilla)-Vibrio vulnificus interaction in the gills: Role of the RtxA13 toxin.</title>
        <authorList>
            <person name="Callol A."/>
            <person name="Pajuelo D."/>
            <person name="Ebbesson L."/>
            <person name="Teles M."/>
            <person name="MacKenzie S."/>
            <person name="Amaro C."/>
        </authorList>
    </citation>
    <scope>NUCLEOTIDE SEQUENCE</scope>
</reference>
<name>A0A0E9WF12_ANGAN</name>
<feature type="region of interest" description="Disordered" evidence="1">
    <location>
        <begin position="70"/>
        <end position="92"/>
    </location>
</feature>
<dbReference type="EMBL" id="GBXM01019603">
    <property type="protein sequence ID" value="JAH88974.1"/>
    <property type="molecule type" value="Transcribed_RNA"/>
</dbReference>
<dbReference type="AlphaFoldDB" id="A0A0E9WF12"/>
<reference evidence="2" key="1">
    <citation type="submission" date="2014-11" db="EMBL/GenBank/DDBJ databases">
        <authorList>
            <person name="Amaro Gonzalez C."/>
        </authorList>
    </citation>
    <scope>NUCLEOTIDE SEQUENCE</scope>
</reference>
<evidence type="ECO:0000313" key="2">
    <source>
        <dbReference type="EMBL" id="JAH88974.1"/>
    </source>
</evidence>
<protein>
    <submittedName>
        <fullName evidence="2">Uncharacterized protein</fullName>
    </submittedName>
</protein>
<sequence>MHTHTHTHTHTPCTHTHTELTHTCTHTRTNTCANIHFLEFSPKRLALCSDEQLSFSSIFYLSAPVTGFISTSPSPHSPSPRCWKRTSPVERL</sequence>
<proteinExistence type="predicted"/>
<organism evidence="2">
    <name type="scientific">Anguilla anguilla</name>
    <name type="common">European freshwater eel</name>
    <name type="synonym">Muraena anguilla</name>
    <dbReference type="NCBI Taxonomy" id="7936"/>
    <lineage>
        <taxon>Eukaryota</taxon>
        <taxon>Metazoa</taxon>
        <taxon>Chordata</taxon>
        <taxon>Craniata</taxon>
        <taxon>Vertebrata</taxon>
        <taxon>Euteleostomi</taxon>
        <taxon>Actinopterygii</taxon>
        <taxon>Neopterygii</taxon>
        <taxon>Teleostei</taxon>
        <taxon>Anguilliformes</taxon>
        <taxon>Anguillidae</taxon>
        <taxon>Anguilla</taxon>
    </lineage>
</organism>